<dbReference type="Gene3D" id="3.40.50.720">
    <property type="entry name" value="NAD(P)-binding Rossmann-like Domain"/>
    <property type="match status" value="1"/>
</dbReference>
<dbReference type="InterPro" id="IPR050424">
    <property type="entry name" value="Gfo-Idh-MocA_inositol_DH"/>
</dbReference>
<dbReference type="EMBL" id="SACT01000001">
    <property type="protein sequence ID" value="RVT53791.1"/>
    <property type="molecule type" value="Genomic_DNA"/>
</dbReference>
<dbReference type="PANTHER" id="PTHR43593:SF1">
    <property type="entry name" value="INOSITOL 2-DEHYDROGENASE"/>
    <property type="match status" value="1"/>
</dbReference>
<evidence type="ECO:0000313" key="3">
    <source>
        <dbReference type="EMBL" id="RVT53791.1"/>
    </source>
</evidence>
<dbReference type="PANTHER" id="PTHR43593">
    <property type="match status" value="1"/>
</dbReference>
<feature type="domain" description="Gfo/Idh/MocA-like oxidoreductase N-terminal" evidence="1">
    <location>
        <begin position="6"/>
        <end position="127"/>
    </location>
</feature>
<proteinExistence type="predicted"/>
<dbReference type="SUPFAM" id="SSF55347">
    <property type="entry name" value="Glyceraldehyde-3-phosphate dehydrogenase-like, C-terminal domain"/>
    <property type="match status" value="1"/>
</dbReference>
<protein>
    <submittedName>
        <fullName evidence="3">Gfo/Idh/MocA family oxidoreductase</fullName>
    </submittedName>
</protein>
<dbReference type="RefSeq" id="WP_128195308.1">
    <property type="nucleotide sequence ID" value="NZ_SACT01000001.1"/>
</dbReference>
<evidence type="ECO:0000259" key="2">
    <source>
        <dbReference type="Pfam" id="PF02894"/>
    </source>
</evidence>
<dbReference type="Gene3D" id="3.30.360.10">
    <property type="entry name" value="Dihydrodipicolinate Reductase, domain 2"/>
    <property type="match status" value="1"/>
</dbReference>
<dbReference type="GO" id="GO:0000166">
    <property type="term" value="F:nucleotide binding"/>
    <property type="evidence" value="ECO:0007669"/>
    <property type="project" value="InterPro"/>
</dbReference>
<organism evidence="3 4">
    <name type="scientific">Rubrivivax albus</name>
    <dbReference type="NCBI Taxonomy" id="2499835"/>
    <lineage>
        <taxon>Bacteria</taxon>
        <taxon>Pseudomonadati</taxon>
        <taxon>Pseudomonadota</taxon>
        <taxon>Betaproteobacteria</taxon>
        <taxon>Burkholderiales</taxon>
        <taxon>Sphaerotilaceae</taxon>
        <taxon>Rubrivivax</taxon>
    </lineage>
</organism>
<comment type="caution">
    <text evidence="3">The sequence shown here is derived from an EMBL/GenBank/DDBJ whole genome shotgun (WGS) entry which is preliminary data.</text>
</comment>
<name>A0A437K0I3_9BURK</name>
<dbReference type="Proteomes" id="UP000288178">
    <property type="component" value="Unassembled WGS sequence"/>
</dbReference>
<gene>
    <name evidence="3" type="ORF">ENE75_02570</name>
</gene>
<evidence type="ECO:0000313" key="4">
    <source>
        <dbReference type="Proteomes" id="UP000288178"/>
    </source>
</evidence>
<reference evidence="3 4" key="1">
    <citation type="submission" date="2019-01" db="EMBL/GenBank/DDBJ databases">
        <authorList>
            <person name="Chen W.-M."/>
        </authorList>
    </citation>
    <scope>NUCLEOTIDE SEQUENCE [LARGE SCALE GENOMIC DNA]</scope>
    <source>
        <strain evidence="3 4">ICH-3</strain>
    </source>
</reference>
<keyword evidence="4" id="KW-1185">Reference proteome</keyword>
<feature type="domain" description="Gfo/Idh/MocA-like oxidoreductase C-terminal" evidence="2">
    <location>
        <begin position="147"/>
        <end position="366"/>
    </location>
</feature>
<evidence type="ECO:0000259" key="1">
    <source>
        <dbReference type="Pfam" id="PF01408"/>
    </source>
</evidence>
<dbReference type="AlphaFoldDB" id="A0A437K0I3"/>
<dbReference type="Pfam" id="PF02894">
    <property type="entry name" value="GFO_IDH_MocA_C"/>
    <property type="match status" value="1"/>
</dbReference>
<dbReference type="InterPro" id="IPR004104">
    <property type="entry name" value="Gfo/Idh/MocA-like_OxRdtase_C"/>
</dbReference>
<dbReference type="InterPro" id="IPR036291">
    <property type="entry name" value="NAD(P)-bd_dom_sf"/>
</dbReference>
<dbReference type="Pfam" id="PF01408">
    <property type="entry name" value="GFO_IDH_MocA"/>
    <property type="match status" value="1"/>
</dbReference>
<dbReference type="OrthoDB" id="8565814at2"/>
<sequence length="373" mass="40946">MEATTIRWGIIGCGSMGREHILNLAALGGAEVTAIADPEANSRAQAEALARQCRFTPMMFDAHAELLDSGRCDAVIVASPNFTHAAVLRDVLATDLHVLAEKPIVTRMEDGFDLLQLAAGRKPLTWVAQEYRYMPPVAEAIRMAQGGAVGRVHQVAIREHREPFYPKVGDWNRFSANTGGTLVEKCCHYFNLMDLIVGEHPARVFASGAQSVNHLDENYEGKVPDILDNAYVVVEYPGGTRACLDLCMFAEGSTDNEHLVIVGDEGKLESLLPSLVLRHSRRADWGRRAAWGQASGTGRGVDTRRVWDTNIRYAGAHFGASYIEHQRFAAALREGRPAEIPLEEGLRSVATGIAAHRSIAERRVVDMAEVWQP</sequence>
<dbReference type="InterPro" id="IPR000683">
    <property type="entry name" value="Gfo/Idh/MocA-like_OxRdtase_N"/>
</dbReference>
<dbReference type="SUPFAM" id="SSF51735">
    <property type="entry name" value="NAD(P)-binding Rossmann-fold domains"/>
    <property type="match status" value="1"/>
</dbReference>
<accession>A0A437K0I3</accession>